<evidence type="ECO:0000256" key="2">
    <source>
        <dbReference type="ARBA" id="ARBA00004267"/>
    </source>
</evidence>
<feature type="domain" description="Pyrin" evidence="13">
    <location>
        <begin position="1"/>
        <end position="87"/>
    </location>
</feature>
<dbReference type="Gene3D" id="1.10.533.10">
    <property type="entry name" value="Death Domain, Fas"/>
    <property type="match status" value="1"/>
</dbReference>
<evidence type="ECO:0000313" key="14">
    <source>
        <dbReference type="EMBL" id="KAF6305331.1"/>
    </source>
</evidence>
<keyword evidence="4" id="KW-0963">Cytoplasm</keyword>
<keyword evidence="7" id="KW-0496">Mitochondrion</keyword>
<dbReference type="PANTHER" id="PTHR45690:SF19">
    <property type="entry name" value="NACHT, LRR AND PYD DOMAINS-CONTAINING PROTEIN 3"/>
    <property type="match status" value="1"/>
</dbReference>
<comment type="caution">
    <text evidence="14">The sequence shown here is derived from an EMBL/GenBank/DDBJ whole genome shotgun (WGS) entry which is preliminary data.</text>
</comment>
<evidence type="ECO:0000256" key="1">
    <source>
        <dbReference type="ARBA" id="ARBA00004173"/>
    </source>
</evidence>
<evidence type="ECO:0000256" key="5">
    <source>
        <dbReference type="ARBA" id="ARBA00022499"/>
    </source>
</evidence>
<proteinExistence type="predicted"/>
<dbReference type="PANTHER" id="PTHR45690">
    <property type="entry name" value="NACHT, LRR AND PYD DOMAINS-CONTAINING PROTEIN 12"/>
    <property type="match status" value="1"/>
</dbReference>
<evidence type="ECO:0000256" key="4">
    <source>
        <dbReference type="ARBA" id="ARBA00022490"/>
    </source>
</evidence>
<evidence type="ECO:0000256" key="9">
    <source>
        <dbReference type="ARBA" id="ARBA00023212"/>
    </source>
</evidence>
<sequence length="247" mass="27581">MADGVEQRLAWILEFMSKEQLREFLLRLPDKDLCEHSPGATTAQPEEVAGMKLASRLVAQYGEQRAWDLAQQTWEQMGLTQLCATARIELAIQSIPASLRELDLSGNSLSFTVVHKLRVTLESPSCRLETLRLANCGLTAKGCKALARGLKTSWYLTELDLSFNQLLDTGAQGLFRELRLSASCKLRRLLLVSCGLTSGCCQDLVSMIRYNFMLSELDLQQNHLGDQGVRLLCEGLRQSNCHLKHLG</sequence>
<dbReference type="SMART" id="SM01289">
    <property type="entry name" value="PYRIN"/>
    <property type="match status" value="1"/>
</dbReference>
<evidence type="ECO:0000256" key="11">
    <source>
        <dbReference type="ARBA" id="ARBA00045987"/>
    </source>
</evidence>
<reference evidence="14 15" key="1">
    <citation type="journal article" date="2020" name="Nature">
        <title>Six reference-quality genomes reveal evolution of bat adaptations.</title>
        <authorList>
            <person name="Jebb D."/>
            <person name="Huang Z."/>
            <person name="Pippel M."/>
            <person name="Hughes G.M."/>
            <person name="Lavrichenko K."/>
            <person name="Devanna P."/>
            <person name="Winkler S."/>
            <person name="Jermiin L.S."/>
            <person name="Skirmuntt E.C."/>
            <person name="Katzourakis A."/>
            <person name="Burkitt-Gray L."/>
            <person name="Ray D.A."/>
            <person name="Sullivan K.A.M."/>
            <person name="Roscito J.G."/>
            <person name="Kirilenko B.M."/>
            <person name="Davalos L.M."/>
            <person name="Corthals A.P."/>
            <person name="Power M.L."/>
            <person name="Jones G."/>
            <person name="Ransome R.D."/>
            <person name="Dechmann D.K.N."/>
            <person name="Locatelli A.G."/>
            <person name="Puechmaille S.J."/>
            <person name="Fedrigo O."/>
            <person name="Jarvis E.D."/>
            <person name="Hiller M."/>
            <person name="Vernes S.C."/>
            <person name="Myers E.W."/>
            <person name="Teeling E.C."/>
        </authorList>
    </citation>
    <scope>NUCLEOTIDE SEQUENCE [LARGE SCALE GENOMIC DNA]</scope>
    <source>
        <strain evidence="14">MPipKuh1</strain>
        <tissue evidence="14">Flight muscle</tissue>
    </source>
</reference>
<comment type="function">
    <text evidence="11">Independently of inflammasome activation, regulates the differentiation of T helper 2 (Th2) cells and has a role in Th2 cell-dependent asthma and tumor growth. During Th2 differentiation, required for optimal IRF4 binding to IL4 promoter and for IRF4-dependent IL4 transcription. Binds to the consensus DNA sequence 5'-GRRGGNRGAG-3'. May also participate in the transcription of IL5, IL13, GATA3, CCR3, CCR4 and MAF.</text>
</comment>
<dbReference type="Pfam" id="PF00560">
    <property type="entry name" value="LRR_1"/>
    <property type="match status" value="1"/>
</dbReference>
<protein>
    <recommendedName>
        <fullName evidence="10">NACHT, LRR and PYD domains-containing protein 3</fullName>
    </recommendedName>
</protein>
<dbReference type="GO" id="GO:0005815">
    <property type="term" value="C:microtubule organizing center"/>
    <property type="evidence" value="ECO:0007669"/>
    <property type="project" value="UniProtKB-SubCell"/>
</dbReference>
<dbReference type="InterPro" id="IPR004020">
    <property type="entry name" value="DAPIN"/>
</dbReference>
<dbReference type="SMART" id="SM00368">
    <property type="entry name" value="LRR_RI"/>
    <property type="match status" value="4"/>
</dbReference>
<comment type="catalytic activity">
    <reaction evidence="12">
        <text>ATP + H2O = ADP + phosphate + H(+)</text>
        <dbReference type="Rhea" id="RHEA:13065"/>
        <dbReference type="ChEBI" id="CHEBI:15377"/>
        <dbReference type="ChEBI" id="CHEBI:15378"/>
        <dbReference type="ChEBI" id="CHEBI:30616"/>
        <dbReference type="ChEBI" id="CHEBI:43474"/>
        <dbReference type="ChEBI" id="CHEBI:456216"/>
    </reaction>
    <physiologicalReaction direction="left-to-right" evidence="12">
        <dbReference type="Rhea" id="RHEA:13066"/>
    </physiologicalReaction>
</comment>
<dbReference type="Gene3D" id="3.80.10.10">
    <property type="entry name" value="Ribonuclease Inhibitor"/>
    <property type="match status" value="1"/>
</dbReference>
<accession>A0A7J7TXM8</accession>
<dbReference type="Proteomes" id="UP000558488">
    <property type="component" value="Unassembled WGS sequence"/>
</dbReference>
<dbReference type="AlphaFoldDB" id="A0A7J7TXM8"/>
<dbReference type="PROSITE" id="PS50824">
    <property type="entry name" value="DAPIN"/>
    <property type="match status" value="1"/>
</dbReference>
<dbReference type="InterPro" id="IPR011029">
    <property type="entry name" value="DEATH-like_dom_sf"/>
</dbReference>
<evidence type="ECO:0000256" key="6">
    <source>
        <dbReference type="ARBA" id="ARBA00022737"/>
    </source>
</evidence>
<evidence type="ECO:0000259" key="13">
    <source>
        <dbReference type="PROSITE" id="PS50824"/>
    </source>
</evidence>
<keyword evidence="6" id="KW-0677">Repeat</keyword>
<dbReference type="EMBL" id="JACAGB010000023">
    <property type="protein sequence ID" value="KAF6305331.1"/>
    <property type="molecule type" value="Genomic_DNA"/>
</dbReference>
<dbReference type="CDD" id="cd08320">
    <property type="entry name" value="Pyrin_NALPs"/>
    <property type="match status" value="1"/>
</dbReference>
<comment type="subcellular location">
    <subcellularLocation>
        <location evidence="2">Cytoplasm</location>
        <location evidence="2">Cytoskeleton</location>
        <location evidence="2">Microtubule organizing center</location>
    </subcellularLocation>
    <subcellularLocation>
        <location evidence="3">Golgi apparatus membrane</location>
    </subcellularLocation>
    <subcellularLocation>
        <location evidence="1">Mitochondrion</location>
    </subcellularLocation>
</comment>
<dbReference type="Pfam" id="PF13516">
    <property type="entry name" value="LRR_6"/>
    <property type="match status" value="3"/>
</dbReference>
<name>A0A7J7TXM8_PIPKU</name>
<evidence type="ECO:0000313" key="15">
    <source>
        <dbReference type="Proteomes" id="UP000558488"/>
    </source>
</evidence>
<organism evidence="14 15">
    <name type="scientific">Pipistrellus kuhlii</name>
    <name type="common">Kuhl's pipistrelle</name>
    <dbReference type="NCBI Taxonomy" id="59472"/>
    <lineage>
        <taxon>Eukaryota</taxon>
        <taxon>Metazoa</taxon>
        <taxon>Chordata</taxon>
        <taxon>Craniata</taxon>
        <taxon>Vertebrata</taxon>
        <taxon>Euteleostomi</taxon>
        <taxon>Mammalia</taxon>
        <taxon>Eutheria</taxon>
        <taxon>Laurasiatheria</taxon>
        <taxon>Chiroptera</taxon>
        <taxon>Yangochiroptera</taxon>
        <taxon>Vespertilionidae</taxon>
        <taxon>Pipistrellus</taxon>
    </lineage>
</organism>
<dbReference type="InterPro" id="IPR050637">
    <property type="entry name" value="NLRP_innate_immun_reg"/>
</dbReference>
<keyword evidence="8" id="KW-0010">Activator</keyword>
<dbReference type="SUPFAM" id="SSF47986">
    <property type="entry name" value="DEATH domain"/>
    <property type="match status" value="1"/>
</dbReference>
<keyword evidence="5" id="KW-1017">Isopeptide bond</keyword>
<evidence type="ECO:0000256" key="7">
    <source>
        <dbReference type="ARBA" id="ARBA00023128"/>
    </source>
</evidence>
<dbReference type="Pfam" id="PF02758">
    <property type="entry name" value="PYRIN"/>
    <property type="match status" value="1"/>
</dbReference>
<keyword evidence="9" id="KW-0206">Cytoskeleton</keyword>
<dbReference type="GO" id="GO:0005739">
    <property type="term" value="C:mitochondrion"/>
    <property type="evidence" value="ECO:0007669"/>
    <property type="project" value="UniProtKB-SubCell"/>
</dbReference>
<gene>
    <name evidence="14" type="ORF">mPipKuh1_009221</name>
</gene>
<keyword evidence="15" id="KW-1185">Reference proteome</keyword>
<evidence type="ECO:0000256" key="10">
    <source>
        <dbReference type="ARBA" id="ARBA00040040"/>
    </source>
</evidence>
<dbReference type="InterPro" id="IPR001611">
    <property type="entry name" value="Leu-rich_rpt"/>
</dbReference>
<evidence type="ECO:0000256" key="8">
    <source>
        <dbReference type="ARBA" id="ARBA00023159"/>
    </source>
</evidence>
<dbReference type="InterPro" id="IPR032675">
    <property type="entry name" value="LRR_dom_sf"/>
</dbReference>
<dbReference type="GO" id="GO:0000139">
    <property type="term" value="C:Golgi membrane"/>
    <property type="evidence" value="ECO:0007669"/>
    <property type="project" value="UniProtKB-SubCell"/>
</dbReference>
<dbReference type="SUPFAM" id="SSF52047">
    <property type="entry name" value="RNI-like"/>
    <property type="match status" value="1"/>
</dbReference>
<evidence type="ECO:0000256" key="12">
    <source>
        <dbReference type="ARBA" id="ARBA00048778"/>
    </source>
</evidence>
<evidence type="ECO:0000256" key="3">
    <source>
        <dbReference type="ARBA" id="ARBA00004394"/>
    </source>
</evidence>